<dbReference type="Proteomes" id="UP000245119">
    <property type="component" value="Linkage Group LG6"/>
</dbReference>
<protein>
    <submittedName>
        <fullName evidence="1">Uncharacterized protein</fullName>
    </submittedName>
</protein>
<evidence type="ECO:0000313" key="2">
    <source>
        <dbReference type="Proteomes" id="UP000245119"/>
    </source>
</evidence>
<dbReference type="AlphaFoldDB" id="A0A2T7P5G3"/>
<comment type="caution">
    <text evidence="1">The sequence shown here is derived from an EMBL/GenBank/DDBJ whole genome shotgun (WGS) entry which is preliminary data.</text>
</comment>
<accession>A0A2T7P5G3</accession>
<proteinExistence type="predicted"/>
<name>A0A2T7P5G3_POMCA</name>
<sequence length="133" mass="14988">MKINKQTGTAGDLVMLRRTSSLPVDRQSKTVSPRFLGWLVIRQVSTDHSKHPTGRFTYSLLSPLMCVKASRRTVMMTDFRAFVWPRFGLLHVFAEVSRYQSARRWSLSAARLMILPGHATVGCAKLLSSPPAR</sequence>
<gene>
    <name evidence="1" type="ORF">C0Q70_11245</name>
</gene>
<dbReference type="EMBL" id="PZQS01000006">
    <property type="protein sequence ID" value="PVD28651.1"/>
    <property type="molecule type" value="Genomic_DNA"/>
</dbReference>
<evidence type="ECO:0000313" key="1">
    <source>
        <dbReference type="EMBL" id="PVD28651.1"/>
    </source>
</evidence>
<organism evidence="1 2">
    <name type="scientific">Pomacea canaliculata</name>
    <name type="common">Golden apple snail</name>
    <dbReference type="NCBI Taxonomy" id="400727"/>
    <lineage>
        <taxon>Eukaryota</taxon>
        <taxon>Metazoa</taxon>
        <taxon>Spiralia</taxon>
        <taxon>Lophotrochozoa</taxon>
        <taxon>Mollusca</taxon>
        <taxon>Gastropoda</taxon>
        <taxon>Caenogastropoda</taxon>
        <taxon>Architaenioglossa</taxon>
        <taxon>Ampullarioidea</taxon>
        <taxon>Ampullariidae</taxon>
        <taxon>Pomacea</taxon>
    </lineage>
</organism>
<reference evidence="1 2" key="1">
    <citation type="submission" date="2018-04" db="EMBL/GenBank/DDBJ databases">
        <title>The genome of golden apple snail Pomacea canaliculata provides insight into stress tolerance and invasive adaptation.</title>
        <authorList>
            <person name="Liu C."/>
            <person name="Liu B."/>
            <person name="Ren Y."/>
            <person name="Zhang Y."/>
            <person name="Wang H."/>
            <person name="Li S."/>
            <person name="Jiang F."/>
            <person name="Yin L."/>
            <person name="Zhang G."/>
            <person name="Qian W."/>
            <person name="Fan W."/>
        </authorList>
    </citation>
    <scope>NUCLEOTIDE SEQUENCE [LARGE SCALE GENOMIC DNA]</scope>
    <source>
        <strain evidence="1">SZHN2017</strain>
        <tissue evidence="1">Muscle</tissue>
    </source>
</reference>
<keyword evidence="2" id="KW-1185">Reference proteome</keyword>